<sequence>MSNDEWRFGLTRWSAAVLALVGALVFIVGVWVGVWSVPAEALDVPMQASEYGPEKHIAYQPAPTWLPFMSVFVGGLGSYAAWRVTHPDRFE</sequence>
<evidence type="ECO:0000256" key="1">
    <source>
        <dbReference type="SAM" id="Phobius"/>
    </source>
</evidence>
<reference evidence="3" key="1">
    <citation type="submission" date="2016-10" db="EMBL/GenBank/DDBJ databases">
        <authorList>
            <person name="Varghese N."/>
            <person name="Submissions S."/>
        </authorList>
    </citation>
    <scope>NUCLEOTIDE SEQUENCE [LARGE SCALE GENOMIC DNA]</scope>
    <source>
        <strain evidence="3">IBRC-M 10760</strain>
    </source>
</reference>
<name>A0A1G7RHE3_9EURY</name>
<accession>A0A1G7RHE3</accession>
<keyword evidence="1" id="KW-0472">Membrane</keyword>
<dbReference type="AlphaFoldDB" id="A0A1G7RHE3"/>
<gene>
    <name evidence="2" type="ORF">SAMN05216218_11513</name>
</gene>
<keyword evidence="1" id="KW-1133">Transmembrane helix</keyword>
<dbReference type="EMBL" id="FNBK01000015">
    <property type="protein sequence ID" value="SDG09559.1"/>
    <property type="molecule type" value="Genomic_DNA"/>
</dbReference>
<dbReference type="STRING" id="660518.SAMN05216218_11513"/>
<protein>
    <submittedName>
        <fullName evidence="2">Uncharacterized protein</fullName>
    </submittedName>
</protein>
<evidence type="ECO:0000313" key="2">
    <source>
        <dbReference type="EMBL" id="SDG09559.1"/>
    </source>
</evidence>
<dbReference type="Proteomes" id="UP000199076">
    <property type="component" value="Unassembled WGS sequence"/>
</dbReference>
<evidence type="ECO:0000313" key="3">
    <source>
        <dbReference type="Proteomes" id="UP000199076"/>
    </source>
</evidence>
<keyword evidence="1" id="KW-0812">Transmembrane</keyword>
<dbReference type="RefSeq" id="WP_092694417.1">
    <property type="nucleotide sequence ID" value="NZ_FNBK01000015.1"/>
</dbReference>
<feature type="transmembrane region" description="Helical" evidence="1">
    <location>
        <begin position="65"/>
        <end position="82"/>
    </location>
</feature>
<proteinExistence type="predicted"/>
<organism evidence="2 3">
    <name type="scientific">Halorientalis regularis</name>
    <dbReference type="NCBI Taxonomy" id="660518"/>
    <lineage>
        <taxon>Archaea</taxon>
        <taxon>Methanobacteriati</taxon>
        <taxon>Methanobacteriota</taxon>
        <taxon>Stenosarchaea group</taxon>
        <taxon>Halobacteria</taxon>
        <taxon>Halobacteriales</taxon>
        <taxon>Haloarculaceae</taxon>
        <taxon>Halorientalis</taxon>
    </lineage>
</organism>
<feature type="transmembrane region" description="Helical" evidence="1">
    <location>
        <begin position="12"/>
        <end position="37"/>
    </location>
</feature>
<dbReference type="OrthoDB" id="375153at2157"/>
<keyword evidence="3" id="KW-1185">Reference proteome</keyword>